<evidence type="ECO:0000256" key="1">
    <source>
        <dbReference type="SAM" id="Phobius"/>
    </source>
</evidence>
<protein>
    <submittedName>
        <fullName evidence="2">Uncharacterized protein</fullName>
    </submittedName>
</protein>
<reference evidence="2 3" key="1">
    <citation type="journal article" date="2016" name="BMC Microbiol.">
        <title>Fucosyllactose and L-fucose utilization of infant Bifidobacterium longum and Bifidobacterium kashiwanohense.</title>
        <authorList>
            <person name="Bunesova V."/>
            <person name="Lacroix C."/>
            <person name="Schwab C."/>
        </authorList>
    </citation>
    <scope>NUCLEOTIDE SEQUENCE [LARGE SCALE GENOMIC DNA]</scope>
    <source>
        <strain evidence="2 3">BSM11-5</strain>
    </source>
</reference>
<dbReference type="Proteomes" id="UP000181801">
    <property type="component" value="Unassembled WGS sequence"/>
</dbReference>
<dbReference type="AlphaFoldDB" id="A0A1S2VWB0"/>
<keyword evidence="1" id="KW-0812">Transmembrane</keyword>
<proteinExistence type="predicted"/>
<evidence type="ECO:0000313" key="2">
    <source>
        <dbReference type="EMBL" id="OIN63012.1"/>
    </source>
</evidence>
<comment type="caution">
    <text evidence="2">The sequence shown here is derived from an EMBL/GenBank/DDBJ whole genome shotgun (WGS) entry which is preliminary data.</text>
</comment>
<organism evidence="2 3">
    <name type="scientific">Bifidobacterium longum subsp. suis</name>
    <dbReference type="NCBI Taxonomy" id="1695"/>
    <lineage>
        <taxon>Bacteria</taxon>
        <taxon>Bacillati</taxon>
        <taxon>Actinomycetota</taxon>
        <taxon>Actinomycetes</taxon>
        <taxon>Bifidobacteriales</taxon>
        <taxon>Bifidobacteriaceae</taxon>
        <taxon>Bifidobacterium</taxon>
    </lineage>
</organism>
<gene>
    <name evidence="2" type="ORF">BFS26_06720</name>
</gene>
<name>A0A1S2VWB0_BIFLN</name>
<keyword evidence="1" id="KW-0472">Membrane</keyword>
<feature type="transmembrane region" description="Helical" evidence="1">
    <location>
        <begin position="40"/>
        <end position="64"/>
    </location>
</feature>
<dbReference type="EMBL" id="MOAE01000034">
    <property type="protein sequence ID" value="OIN63012.1"/>
    <property type="molecule type" value="Genomic_DNA"/>
</dbReference>
<sequence length="118" mass="12640">MIAMIGAAVTPVFAQALDMAIDGEVCVNGECRPMAERDLWIPFAIVGGVFAVIILFVAVIILLVRRMGRAKAQGRAAGKVSVGVTYEWPAKTVKRIAGVVGARYEPSIVRRSGTPGWR</sequence>
<accession>A0A1S2VWB0</accession>
<keyword evidence="1" id="KW-1133">Transmembrane helix</keyword>
<evidence type="ECO:0000313" key="3">
    <source>
        <dbReference type="Proteomes" id="UP000181801"/>
    </source>
</evidence>
<dbReference type="RefSeq" id="WP_071474929.1">
    <property type="nucleotide sequence ID" value="NZ_JBHDYF010000029.1"/>
</dbReference>